<dbReference type="SUPFAM" id="SSF55252">
    <property type="entry name" value="C-terminal domain of arginine repressor"/>
    <property type="match status" value="1"/>
</dbReference>
<dbReference type="InterPro" id="IPR020900">
    <property type="entry name" value="Arg_repress_DNA-bd"/>
</dbReference>
<comment type="similarity">
    <text evidence="2 7">Belongs to the ArgR family.</text>
</comment>
<dbReference type="PANTHER" id="PTHR34471">
    <property type="entry name" value="ARGININE REPRESSOR"/>
    <property type="match status" value="1"/>
</dbReference>
<evidence type="ECO:0000256" key="5">
    <source>
        <dbReference type="ARBA" id="ARBA00023125"/>
    </source>
</evidence>
<protein>
    <recommendedName>
        <fullName evidence="7">Arginine repressor</fullName>
    </recommendedName>
</protein>
<name>A0A9D0ZHL1_9FIRM</name>
<organism evidence="10 11">
    <name type="scientific">Candidatus Scatomorpha intestinavium</name>
    <dbReference type="NCBI Taxonomy" id="2840922"/>
    <lineage>
        <taxon>Bacteria</taxon>
        <taxon>Bacillati</taxon>
        <taxon>Bacillota</taxon>
        <taxon>Clostridia</taxon>
        <taxon>Eubacteriales</taxon>
        <taxon>Candidatus Scatomorpha</taxon>
    </lineage>
</organism>
<keyword evidence="5 7" id="KW-0238">DNA-binding</keyword>
<accession>A0A9D0ZHL1</accession>
<evidence type="ECO:0000256" key="7">
    <source>
        <dbReference type="HAMAP-Rule" id="MF_00173"/>
    </source>
</evidence>
<dbReference type="InterPro" id="IPR001669">
    <property type="entry name" value="Arg_repress"/>
</dbReference>
<proteinExistence type="inferred from homology"/>
<evidence type="ECO:0000259" key="8">
    <source>
        <dbReference type="Pfam" id="PF01316"/>
    </source>
</evidence>
<keyword evidence="7" id="KW-0678">Repressor</keyword>
<evidence type="ECO:0000256" key="1">
    <source>
        <dbReference type="ARBA" id="ARBA00004496"/>
    </source>
</evidence>
<keyword evidence="7" id="KW-0028">Amino-acid biosynthesis</keyword>
<dbReference type="EMBL" id="DVGA01000114">
    <property type="protein sequence ID" value="HIQ79561.1"/>
    <property type="molecule type" value="Genomic_DNA"/>
</dbReference>
<keyword evidence="6 7" id="KW-0804">Transcription</keyword>
<comment type="caution">
    <text evidence="10">The sequence shown here is derived from an EMBL/GenBank/DDBJ whole genome shotgun (WGS) entry which is preliminary data.</text>
</comment>
<evidence type="ECO:0000313" key="11">
    <source>
        <dbReference type="Proteomes" id="UP000824262"/>
    </source>
</evidence>
<evidence type="ECO:0000256" key="3">
    <source>
        <dbReference type="ARBA" id="ARBA00022490"/>
    </source>
</evidence>
<dbReference type="InterPro" id="IPR036388">
    <property type="entry name" value="WH-like_DNA-bd_sf"/>
</dbReference>
<dbReference type="AlphaFoldDB" id="A0A9D0ZHL1"/>
<dbReference type="GO" id="GO:0034618">
    <property type="term" value="F:arginine binding"/>
    <property type="evidence" value="ECO:0007669"/>
    <property type="project" value="InterPro"/>
</dbReference>
<feature type="domain" description="Arginine repressor C-terminal" evidence="9">
    <location>
        <begin position="80"/>
        <end position="147"/>
    </location>
</feature>
<gene>
    <name evidence="7" type="primary">argR</name>
    <name evidence="10" type="ORF">IAB77_09940</name>
</gene>
<dbReference type="SUPFAM" id="SSF46785">
    <property type="entry name" value="Winged helix' DNA-binding domain"/>
    <property type="match status" value="1"/>
</dbReference>
<reference evidence="10" key="1">
    <citation type="submission" date="2020-10" db="EMBL/GenBank/DDBJ databases">
        <authorList>
            <person name="Gilroy R."/>
        </authorList>
    </citation>
    <scope>NUCLEOTIDE SEQUENCE</scope>
    <source>
        <strain evidence="10">ChiBcolR7-354</strain>
    </source>
</reference>
<comment type="pathway">
    <text evidence="7">Amino-acid biosynthesis; L-arginine biosynthesis [regulation].</text>
</comment>
<evidence type="ECO:0000256" key="4">
    <source>
        <dbReference type="ARBA" id="ARBA00023015"/>
    </source>
</evidence>
<dbReference type="Proteomes" id="UP000824262">
    <property type="component" value="Unassembled WGS sequence"/>
</dbReference>
<dbReference type="Gene3D" id="3.30.1360.40">
    <property type="match status" value="1"/>
</dbReference>
<dbReference type="InterPro" id="IPR036390">
    <property type="entry name" value="WH_DNA-bd_sf"/>
</dbReference>
<dbReference type="GO" id="GO:0006526">
    <property type="term" value="P:L-arginine biosynthetic process"/>
    <property type="evidence" value="ECO:0007669"/>
    <property type="project" value="UniProtKB-KW"/>
</dbReference>
<dbReference type="Pfam" id="PF01316">
    <property type="entry name" value="Arg_repressor"/>
    <property type="match status" value="1"/>
</dbReference>
<dbReference type="PANTHER" id="PTHR34471:SF1">
    <property type="entry name" value="ARGININE REPRESSOR"/>
    <property type="match status" value="1"/>
</dbReference>
<dbReference type="Gene3D" id="1.10.10.10">
    <property type="entry name" value="Winged helix-like DNA-binding domain superfamily/Winged helix DNA-binding domain"/>
    <property type="match status" value="1"/>
</dbReference>
<dbReference type="InterPro" id="IPR036251">
    <property type="entry name" value="Arg_repress_C_sf"/>
</dbReference>
<keyword evidence="7" id="KW-0055">Arginine biosynthesis</keyword>
<dbReference type="Pfam" id="PF02863">
    <property type="entry name" value="Arg_repressor_C"/>
    <property type="match status" value="1"/>
</dbReference>
<dbReference type="GO" id="GO:0051259">
    <property type="term" value="P:protein complex oligomerization"/>
    <property type="evidence" value="ECO:0007669"/>
    <property type="project" value="InterPro"/>
</dbReference>
<dbReference type="InterPro" id="IPR020899">
    <property type="entry name" value="Arg_repress_C"/>
</dbReference>
<reference evidence="10" key="2">
    <citation type="journal article" date="2021" name="PeerJ">
        <title>Extensive microbial diversity within the chicken gut microbiome revealed by metagenomics and culture.</title>
        <authorList>
            <person name="Gilroy R."/>
            <person name="Ravi A."/>
            <person name="Getino M."/>
            <person name="Pursley I."/>
            <person name="Horton D.L."/>
            <person name="Alikhan N.F."/>
            <person name="Baker D."/>
            <person name="Gharbi K."/>
            <person name="Hall N."/>
            <person name="Watson M."/>
            <person name="Adriaenssens E.M."/>
            <person name="Foster-Nyarko E."/>
            <person name="Jarju S."/>
            <person name="Secka A."/>
            <person name="Antonio M."/>
            <person name="Oren A."/>
            <person name="Chaudhuri R.R."/>
            <person name="La Ragione R."/>
            <person name="Hildebrand F."/>
            <person name="Pallen M.J."/>
        </authorList>
    </citation>
    <scope>NUCLEOTIDE SEQUENCE</scope>
    <source>
        <strain evidence="10">ChiBcolR7-354</strain>
    </source>
</reference>
<comment type="subcellular location">
    <subcellularLocation>
        <location evidence="1 7">Cytoplasm</location>
    </subcellularLocation>
</comment>
<dbReference type="HAMAP" id="MF_00173">
    <property type="entry name" value="Arg_repressor"/>
    <property type="match status" value="1"/>
</dbReference>
<keyword evidence="4 7" id="KW-0805">Transcription regulation</keyword>
<evidence type="ECO:0000256" key="2">
    <source>
        <dbReference type="ARBA" id="ARBA00008316"/>
    </source>
</evidence>
<feature type="domain" description="Arginine repressor DNA-binding" evidence="8">
    <location>
        <begin position="2"/>
        <end position="64"/>
    </location>
</feature>
<dbReference type="GO" id="GO:1900079">
    <property type="term" value="P:regulation of arginine biosynthetic process"/>
    <property type="evidence" value="ECO:0007669"/>
    <property type="project" value="UniProtKB-UniRule"/>
</dbReference>
<keyword evidence="3 7" id="KW-0963">Cytoplasm</keyword>
<sequence length="149" mass="16037">MKSARQNVILEIIASSDIETQNQLMQALAARGVSSTQATLSRDIKELRLVKELAPSGRYRYAPASHDEAGDHSERLKKIFKEGVVSCETAMNIIVIKTLPGLAMAASSALDGMDIPALVGSVAGDDTAFLAMRDVKSAESLCEEIKKLF</sequence>
<evidence type="ECO:0000313" key="10">
    <source>
        <dbReference type="EMBL" id="HIQ79561.1"/>
    </source>
</evidence>
<dbReference type="GO" id="GO:0005737">
    <property type="term" value="C:cytoplasm"/>
    <property type="evidence" value="ECO:0007669"/>
    <property type="project" value="UniProtKB-SubCell"/>
</dbReference>
<dbReference type="GO" id="GO:0003700">
    <property type="term" value="F:DNA-binding transcription factor activity"/>
    <property type="evidence" value="ECO:0007669"/>
    <property type="project" value="UniProtKB-UniRule"/>
</dbReference>
<evidence type="ECO:0000259" key="9">
    <source>
        <dbReference type="Pfam" id="PF02863"/>
    </source>
</evidence>
<evidence type="ECO:0000256" key="6">
    <source>
        <dbReference type="ARBA" id="ARBA00023163"/>
    </source>
</evidence>
<dbReference type="PRINTS" id="PR01467">
    <property type="entry name" value="ARGREPRESSOR"/>
</dbReference>
<comment type="function">
    <text evidence="7">Regulates arginine biosynthesis genes.</text>
</comment>
<dbReference type="GO" id="GO:0003677">
    <property type="term" value="F:DNA binding"/>
    <property type="evidence" value="ECO:0007669"/>
    <property type="project" value="UniProtKB-KW"/>
</dbReference>